<dbReference type="InParanoid" id="A0A2H3DGC9"/>
<feature type="chain" id="PRO_5013695604" evidence="1">
    <location>
        <begin position="19"/>
        <end position="74"/>
    </location>
</feature>
<accession>A0A2H3DGC9</accession>
<sequence length="74" mass="8322">MPFFAIFLILAWFALVDGRLSYDEGPIISIGGSVVNLVIRAFRWLQLYPSAYPCPPSYSRAAYVAIPWLLDVGR</sequence>
<dbReference type="EMBL" id="KZ293679">
    <property type="protein sequence ID" value="PBK87313.1"/>
    <property type="molecule type" value="Genomic_DNA"/>
</dbReference>
<keyword evidence="1" id="KW-0732">Signal</keyword>
<dbReference type="Proteomes" id="UP000217790">
    <property type="component" value="Unassembled WGS sequence"/>
</dbReference>
<feature type="signal peptide" evidence="1">
    <location>
        <begin position="1"/>
        <end position="18"/>
    </location>
</feature>
<dbReference type="AlphaFoldDB" id="A0A2H3DGC9"/>
<organism evidence="2 3">
    <name type="scientific">Armillaria gallica</name>
    <name type="common">Bulbous honey fungus</name>
    <name type="synonym">Armillaria bulbosa</name>
    <dbReference type="NCBI Taxonomy" id="47427"/>
    <lineage>
        <taxon>Eukaryota</taxon>
        <taxon>Fungi</taxon>
        <taxon>Dikarya</taxon>
        <taxon>Basidiomycota</taxon>
        <taxon>Agaricomycotina</taxon>
        <taxon>Agaricomycetes</taxon>
        <taxon>Agaricomycetidae</taxon>
        <taxon>Agaricales</taxon>
        <taxon>Marasmiineae</taxon>
        <taxon>Physalacriaceae</taxon>
        <taxon>Armillaria</taxon>
    </lineage>
</organism>
<evidence type="ECO:0000256" key="1">
    <source>
        <dbReference type="SAM" id="SignalP"/>
    </source>
</evidence>
<keyword evidence="3" id="KW-1185">Reference proteome</keyword>
<protein>
    <submittedName>
        <fullName evidence="2">Uncharacterized protein</fullName>
    </submittedName>
</protein>
<evidence type="ECO:0000313" key="3">
    <source>
        <dbReference type="Proteomes" id="UP000217790"/>
    </source>
</evidence>
<reference evidence="3" key="1">
    <citation type="journal article" date="2017" name="Nat. Ecol. Evol.">
        <title>Genome expansion and lineage-specific genetic innovations in the forest pathogenic fungi Armillaria.</title>
        <authorList>
            <person name="Sipos G."/>
            <person name="Prasanna A.N."/>
            <person name="Walter M.C."/>
            <person name="O'Connor E."/>
            <person name="Balint B."/>
            <person name="Krizsan K."/>
            <person name="Kiss B."/>
            <person name="Hess J."/>
            <person name="Varga T."/>
            <person name="Slot J."/>
            <person name="Riley R."/>
            <person name="Boka B."/>
            <person name="Rigling D."/>
            <person name="Barry K."/>
            <person name="Lee J."/>
            <person name="Mihaltcheva S."/>
            <person name="LaButti K."/>
            <person name="Lipzen A."/>
            <person name="Waldron R."/>
            <person name="Moloney N.M."/>
            <person name="Sperisen C."/>
            <person name="Kredics L."/>
            <person name="Vagvoelgyi C."/>
            <person name="Patrignani A."/>
            <person name="Fitzpatrick D."/>
            <person name="Nagy I."/>
            <person name="Doyle S."/>
            <person name="Anderson J.B."/>
            <person name="Grigoriev I.V."/>
            <person name="Gueldener U."/>
            <person name="Muensterkoetter M."/>
            <person name="Nagy L.G."/>
        </authorList>
    </citation>
    <scope>NUCLEOTIDE SEQUENCE [LARGE SCALE GENOMIC DNA]</scope>
    <source>
        <strain evidence="3">Ar21-2</strain>
    </source>
</reference>
<evidence type="ECO:0000313" key="2">
    <source>
        <dbReference type="EMBL" id="PBK87313.1"/>
    </source>
</evidence>
<proteinExistence type="predicted"/>
<gene>
    <name evidence="2" type="ORF">ARMGADRAFT_1168665</name>
</gene>
<name>A0A2H3DGC9_ARMGA</name>